<dbReference type="Proteomes" id="UP000219546">
    <property type="component" value="Unassembled WGS sequence"/>
</dbReference>
<organism evidence="2 3">
    <name type="scientific">Bacillus oleivorans</name>
    <dbReference type="NCBI Taxonomy" id="1448271"/>
    <lineage>
        <taxon>Bacteria</taxon>
        <taxon>Bacillati</taxon>
        <taxon>Bacillota</taxon>
        <taxon>Bacilli</taxon>
        <taxon>Bacillales</taxon>
        <taxon>Bacillaceae</taxon>
        <taxon>Bacillus</taxon>
    </lineage>
</organism>
<feature type="region of interest" description="Disordered" evidence="1">
    <location>
        <begin position="1"/>
        <end position="29"/>
    </location>
</feature>
<sequence length="65" mass="7374">MNVEDAKDKNASAETNHKKRNKQLPPYYLNSLPDRDVILDEDSAVNITNVEDAESDVQIKTIETE</sequence>
<evidence type="ECO:0000313" key="3">
    <source>
        <dbReference type="Proteomes" id="UP000219546"/>
    </source>
</evidence>
<evidence type="ECO:0000256" key="1">
    <source>
        <dbReference type="SAM" id="MobiDB-lite"/>
    </source>
</evidence>
<reference evidence="2 3" key="1">
    <citation type="submission" date="2017-08" db="EMBL/GenBank/DDBJ databases">
        <authorList>
            <person name="de Groot N.N."/>
        </authorList>
    </citation>
    <scope>NUCLEOTIDE SEQUENCE [LARGE SCALE GENOMIC DNA]</scope>
    <source>
        <strain evidence="2 3">JC228</strain>
    </source>
</reference>
<gene>
    <name evidence="2" type="ORF">SAMN05877753_11099</name>
</gene>
<name>A0A285D4U0_9BACI</name>
<proteinExistence type="predicted"/>
<protein>
    <submittedName>
        <fullName evidence="2">Uncharacterized protein</fullName>
    </submittedName>
</protein>
<evidence type="ECO:0000313" key="2">
    <source>
        <dbReference type="EMBL" id="SNX74822.1"/>
    </source>
</evidence>
<dbReference type="EMBL" id="OAOP01000010">
    <property type="protein sequence ID" value="SNX74822.1"/>
    <property type="molecule type" value="Genomic_DNA"/>
</dbReference>
<dbReference type="RefSeq" id="WP_097160140.1">
    <property type="nucleotide sequence ID" value="NZ_JBEPMQ010000011.1"/>
</dbReference>
<accession>A0A285D4U0</accession>
<keyword evidence="3" id="KW-1185">Reference proteome</keyword>
<dbReference type="AlphaFoldDB" id="A0A285D4U0"/>
<feature type="compositionally biased region" description="Basic and acidic residues" evidence="1">
    <location>
        <begin position="1"/>
        <end position="11"/>
    </location>
</feature>